<dbReference type="PANTHER" id="PTHR18964">
    <property type="entry name" value="ROK (REPRESSOR, ORF, KINASE) FAMILY"/>
    <property type="match status" value="1"/>
</dbReference>
<dbReference type="GO" id="GO:0016301">
    <property type="term" value="F:kinase activity"/>
    <property type="evidence" value="ECO:0007669"/>
    <property type="project" value="UniProtKB-KW"/>
</dbReference>
<evidence type="ECO:0000313" key="2">
    <source>
        <dbReference type="EMBL" id="RKQ91174.1"/>
    </source>
</evidence>
<protein>
    <submittedName>
        <fullName evidence="2">Glucokinase</fullName>
    </submittedName>
</protein>
<keyword evidence="2" id="KW-0808">Transferase</keyword>
<evidence type="ECO:0000256" key="1">
    <source>
        <dbReference type="ARBA" id="ARBA00006479"/>
    </source>
</evidence>
<evidence type="ECO:0000313" key="3">
    <source>
        <dbReference type="Proteomes" id="UP000278962"/>
    </source>
</evidence>
<keyword evidence="2" id="KW-0418">Kinase</keyword>
<dbReference type="Proteomes" id="UP000278962">
    <property type="component" value="Unassembled WGS sequence"/>
</dbReference>
<comment type="caution">
    <text evidence="2">The sequence shown here is derived from an EMBL/GenBank/DDBJ whole genome shotgun (WGS) entry which is preliminary data.</text>
</comment>
<dbReference type="SUPFAM" id="SSF53067">
    <property type="entry name" value="Actin-like ATPase domain"/>
    <property type="match status" value="1"/>
</dbReference>
<reference evidence="2 3" key="1">
    <citation type="submission" date="2018-10" db="EMBL/GenBank/DDBJ databases">
        <title>Genomic Encyclopedia of Archaeal and Bacterial Type Strains, Phase II (KMG-II): from individual species to whole genera.</title>
        <authorList>
            <person name="Goeker M."/>
        </authorList>
    </citation>
    <scope>NUCLEOTIDE SEQUENCE [LARGE SCALE GENOMIC DNA]</scope>
    <source>
        <strain evidence="2 3">DSM 14954</strain>
    </source>
</reference>
<dbReference type="EMBL" id="RBIL01000001">
    <property type="protein sequence ID" value="RKQ91174.1"/>
    <property type="molecule type" value="Genomic_DNA"/>
</dbReference>
<dbReference type="InterPro" id="IPR043129">
    <property type="entry name" value="ATPase_NBD"/>
</dbReference>
<dbReference type="AlphaFoldDB" id="A0A660LE20"/>
<name>A0A660LE20_9ACTN</name>
<accession>A0A660LE20</accession>
<sequence length="333" mass="34236">MSDQFIGVDVGGTKIAVSVLEGGELSDPVVTPTNQASQEALVEQLAVAIESAITPETRGIGIGMPSIIEFKTGKILASVNIPLHDIPLRSLLTERMGVPVYVENDAGCAALAEAFDDGKIVVDSLVMLTIGTGVGGGWVLGGKLYRGATTSAAEVGHTIIGRDVQFGNNVPGDPFPQRGSLETLASGRALDRLADYAAIQYPDSHLGKVTAKKGNVDGHDVVAGAEAGDDACLWCLRVLGERIGIGIANAINTFDPLEVVLGGGVSRAGALILEPAKDAAFRHVVPGLGLNTTIRIARHGPRAGVLGAALIAAQEYAESTGRNLQGAISGEHA</sequence>
<dbReference type="RefSeq" id="WP_342794254.1">
    <property type="nucleotide sequence ID" value="NZ_RBIL01000001.1"/>
</dbReference>
<dbReference type="Pfam" id="PF00480">
    <property type="entry name" value="ROK"/>
    <property type="match status" value="1"/>
</dbReference>
<keyword evidence="3" id="KW-1185">Reference proteome</keyword>
<dbReference type="Gene3D" id="3.30.420.40">
    <property type="match status" value="2"/>
</dbReference>
<comment type="similarity">
    <text evidence="1">Belongs to the ROK (NagC/XylR) family.</text>
</comment>
<dbReference type="PANTHER" id="PTHR18964:SF149">
    <property type="entry name" value="BIFUNCTIONAL UDP-N-ACETYLGLUCOSAMINE 2-EPIMERASE_N-ACETYLMANNOSAMINE KINASE"/>
    <property type="match status" value="1"/>
</dbReference>
<dbReference type="InterPro" id="IPR000600">
    <property type="entry name" value="ROK"/>
</dbReference>
<organism evidence="2 3">
    <name type="scientific">Solirubrobacter pauli</name>
    <dbReference type="NCBI Taxonomy" id="166793"/>
    <lineage>
        <taxon>Bacteria</taxon>
        <taxon>Bacillati</taxon>
        <taxon>Actinomycetota</taxon>
        <taxon>Thermoleophilia</taxon>
        <taxon>Solirubrobacterales</taxon>
        <taxon>Solirubrobacteraceae</taxon>
        <taxon>Solirubrobacter</taxon>
    </lineage>
</organism>
<proteinExistence type="inferred from homology"/>
<gene>
    <name evidence="2" type="ORF">C8N24_0994</name>
</gene>